<evidence type="ECO:0000313" key="3">
    <source>
        <dbReference type="Proteomes" id="UP000095672"/>
    </source>
</evidence>
<name>A0A1C9W9P5_9GAMM</name>
<keyword evidence="3" id="KW-1185">Reference proteome</keyword>
<reference evidence="3" key="1">
    <citation type="submission" date="2016-01" db="EMBL/GenBank/DDBJ databases">
        <title>Complete genome sequence of Microbulbifer sp. CCB-MM1, a halophile isolated from Matang Mangrove Forest, Perak.</title>
        <authorList>
            <person name="Moh T.H."/>
            <person name="Dinesh B."/>
            <person name="Lau N.-S."/>
            <person name="Go F."/>
            <person name="Alexander Chong S.-C."/>
        </authorList>
    </citation>
    <scope>NUCLEOTIDE SEQUENCE [LARGE SCALE GENOMIC DNA]</scope>
    <source>
        <strain evidence="3">CCB-MM1</strain>
    </source>
</reference>
<protein>
    <recommendedName>
        <fullName evidence="4">Lipoprotein SmpA/OmlA domain-containing protein</fullName>
    </recommendedName>
</protein>
<dbReference type="KEGG" id="micc:AUP74_02421"/>
<proteinExistence type="predicted"/>
<evidence type="ECO:0008006" key="4">
    <source>
        <dbReference type="Google" id="ProtNLM"/>
    </source>
</evidence>
<dbReference type="Proteomes" id="UP000095672">
    <property type="component" value="Chromosome"/>
</dbReference>
<dbReference type="OrthoDB" id="7063662at2"/>
<keyword evidence="1" id="KW-0732">Signal</keyword>
<sequence precursor="true">MLKSTFHLLAPAAFAALLAGASVASAEELEIPVGEQGKETYIENIRGLKKDEVTARLGEPLGIQGPIGDPAITRWEYQDFYVYFEWDTVLHTVRKPQG</sequence>
<dbReference type="EMBL" id="CP014143">
    <property type="protein sequence ID" value="AOS97823.1"/>
    <property type="molecule type" value="Genomic_DNA"/>
</dbReference>
<feature type="chain" id="PRO_5008895603" description="Lipoprotein SmpA/OmlA domain-containing protein" evidence="1">
    <location>
        <begin position="27"/>
        <end position="98"/>
    </location>
</feature>
<evidence type="ECO:0000256" key="1">
    <source>
        <dbReference type="SAM" id="SignalP"/>
    </source>
</evidence>
<organism evidence="2 3">
    <name type="scientific">Microbulbifer aggregans</name>
    <dbReference type="NCBI Taxonomy" id="1769779"/>
    <lineage>
        <taxon>Bacteria</taxon>
        <taxon>Pseudomonadati</taxon>
        <taxon>Pseudomonadota</taxon>
        <taxon>Gammaproteobacteria</taxon>
        <taxon>Cellvibrionales</taxon>
        <taxon>Microbulbiferaceae</taxon>
        <taxon>Microbulbifer</taxon>
    </lineage>
</organism>
<dbReference type="STRING" id="1769779.AUP74_02421"/>
<accession>A0A1C9W9P5</accession>
<feature type="signal peptide" evidence="1">
    <location>
        <begin position="1"/>
        <end position="26"/>
    </location>
</feature>
<dbReference type="AlphaFoldDB" id="A0A1C9W9P5"/>
<gene>
    <name evidence="2" type="ORF">AUP74_02421</name>
</gene>
<evidence type="ECO:0000313" key="2">
    <source>
        <dbReference type="EMBL" id="AOS97823.1"/>
    </source>
</evidence>
<dbReference type="RefSeq" id="WP_069947776.1">
    <property type="nucleotide sequence ID" value="NZ_CP014143.1"/>
</dbReference>